<proteinExistence type="predicted"/>
<reference evidence="2 3" key="1">
    <citation type="journal article" date="2023" name="Limnol Oceanogr Lett">
        <title>Environmental adaptations by the intertidal Antarctic cyanobacterium Halotia branconii CENA392 as revealed using long-read genome sequencing.</title>
        <authorList>
            <person name="Dextro R.B."/>
            <person name="Delbaje E."/>
            <person name="Freitas P.N.N."/>
            <person name="Geraldes V."/>
            <person name="Pinto E."/>
            <person name="Long P.F."/>
            <person name="Fiore M.F."/>
        </authorList>
    </citation>
    <scope>NUCLEOTIDE SEQUENCE [LARGE SCALE GENOMIC DNA]</scope>
    <source>
        <strain evidence="2 3">CENA392</strain>
        <plasmid evidence="2 3">unnamed1</plasmid>
    </source>
</reference>
<dbReference type="GO" id="GO:0032259">
    <property type="term" value="P:methylation"/>
    <property type="evidence" value="ECO:0007669"/>
    <property type="project" value="UniProtKB-KW"/>
</dbReference>
<protein>
    <submittedName>
        <fullName evidence="2">FkbM family methyltransferase</fullName>
    </submittedName>
</protein>
<dbReference type="Pfam" id="PF05050">
    <property type="entry name" value="Methyltransf_21"/>
    <property type="match status" value="1"/>
</dbReference>
<feature type="domain" description="Methyltransferase FkbM" evidence="1">
    <location>
        <begin position="82"/>
        <end position="252"/>
    </location>
</feature>
<keyword evidence="2" id="KW-0489">Methyltransferase</keyword>
<dbReference type="KEGG" id="hbq:QI031_31060"/>
<dbReference type="InterPro" id="IPR029063">
    <property type="entry name" value="SAM-dependent_MTases_sf"/>
</dbReference>
<dbReference type="RefSeq" id="WP_281486203.1">
    <property type="nucleotide sequence ID" value="NZ_CP124544.1"/>
</dbReference>
<geneLocation type="plasmid" evidence="2 3">
    <name>unnamed1</name>
</geneLocation>
<evidence type="ECO:0000259" key="1">
    <source>
        <dbReference type="Pfam" id="PF05050"/>
    </source>
</evidence>
<keyword evidence="3" id="KW-1185">Reference proteome</keyword>
<gene>
    <name evidence="2" type="ORF">QI031_31060</name>
</gene>
<name>A0AAJ6NYU4_9CYAN</name>
<sequence length="304" mass="34289">MRLSGILKPEYFYQPKVAWQRLLPFRAVSTAEFVNQKLPWGMHIRVRPQEEHGRILATLGVVDLAVTETLWRLTEPGEIVVDVGANIGCMTAVLAARVSSISGSCIWAFEAHPEIFTELKYNVDQWQEQLTNTQFIIQNLAISDQSGTVKLLIPKSFSSNRGLASIIANDENLNSNSLINSENIIVNSCTLDNIFPTQLIGVMKIDVEGHELKVIKGAINLLKQGRIRDCIFEEHLDYPTPVTTLFETMGYKIFRIERNIISPILLAPDSNDARTHWQPTSFIATRNPESVMSKFQKPGWQVLQ</sequence>
<dbReference type="InterPro" id="IPR052514">
    <property type="entry name" value="SAM-dependent_MTase"/>
</dbReference>
<dbReference type="GO" id="GO:0008168">
    <property type="term" value="F:methyltransferase activity"/>
    <property type="evidence" value="ECO:0007669"/>
    <property type="project" value="UniProtKB-KW"/>
</dbReference>
<evidence type="ECO:0000313" key="3">
    <source>
        <dbReference type="Proteomes" id="UP001223520"/>
    </source>
</evidence>
<dbReference type="SUPFAM" id="SSF53335">
    <property type="entry name" value="S-adenosyl-L-methionine-dependent methyltransferases"/>
    <property type="match status" value="1"/>
</dbReference>
<dbReference type="Proteomes" id="UP001223520">
    <property type="component" value="Plasmid unnamed1"/>
</dbReference>
<dbReference type="AlphaFoldDB" id="A0AAJ6NYU4"/>
<dbReference type="NCBIfam" id="TIGR01444">
    <property type="entry name" value="fkbM_fam"/>
    <property type="match status" value="1"/>
</dbReference>
<keyword evidence="2" id="KW-0614">Plasmid</keyword>
<dbReference type="InterPro" id="IPR006342">
    <property type="entry name" value="FkbM_mtfrase"/>
</dbReference>
<dbReference type="PANTHER" id="PTHR34203">
    <property type="entry name" value="METHYLTRANSFERASE, FKBM FAMILY PROTEIN"/>
    <property type="match status" value="1"/>
</dbReference>
<accession>A0AAJ6NYU4</accession>
<dbReference type="EMBL" id="CP124544">
    <property type="protein sequence ID" value="WGV29001.1"/>
    <property type="molecule type" value="Genomic_DNA"/>
</dbReference>
<organism evidence="2 3">
    <name type="scientific">Halotia branconii CENA392</name>
    <dbReference type="NCBI Taxonomy" id="1539056"/>
    <lineage>
        <taxon>Bacteria</taxon>
        <taxon>Bacillati</taxon>
        <taxon>Cyanobacteriota</taxon>
        <taxon>Cyanophyceae</taxon>
        <taxon>Nostocales</taxon>
        <taxon>Nodulariaceae</taxon>
        <taxon>Halotia</taxon>
    </lineage>
</organism>
<evidence type="ECO:0000313" key="2">
    <source>
        <dbReference type="EMBL" id="WGV29001.1"/>
    </source>
</evidence>
<dbReference type="PANTHER" id="PTHR34203:SF15">
    <property type="entry name" value="SLL1173 PROTEIN"/>
    <property type="match status" value="1"/>
</dbReference>
<dbReference type="Gene3D" id="3.40.50.150">
    <property type="entry name" value="Vaccinia Virus protein VP39"/>
    <property type="match status" value="1"/>
</dbReference>
<keyword evidence="2" id="KW-0808">Transferase</keyword>